<keyword evidence="2" id="KW-0255">Endonuclease</keyword>
<dbReference type="InterPro" id="IPR036955">
    <property type="entry name" value="AP2/ERF_dom_sf"/>
</dbReference>
<dbReference type="EMBL" id="KY684110">
    <property type="protein sequence ID" value="ARF11978.1"/>
    <property type="molecule type" value="Genomic_DNA"/>
</dbReference>
<dbReference type="Gene3D" id="3.90.75.20">
    <property type="match status" value="1"/>
</dbReference>
<dbReference type="GO" id="GO:0003677">
    <property type="term" value="F:DNA binding"/>
    <property type="evidence" value="ECO:0007669"/>
    <property type="project" value="InterPro"/>
</dbReference>
<dbReference type="Pfam" id="PF13392">
    <property type="entry name" value="HNH_3"/>
    <property type="match status" value="1"/>
</dbReference>
<dbReference type="GO" id="GO:0003700">
    <property type="term" value="F:DNA-binding transcription factor activity"/>
    <property type="evidence" value="ECO:0007669"/>
    <property type="project" value="InterPro"/>
</dbReference>
<sequence>MEIKLNGNTMKTILVSKEDYNDLIQYKWYLNGNYVHGTINGKMRYIHNYITKSPFGKVVDHINGNTLDNRRENLKITTTQKNAENKQVSKSKTTSIYRGVFHIKTQNKYKARCTHDQKCVNLGQYDDEISAAEARDLYIVHNNLDHITLNFPEKRDIYHQTPYNIHKKKNKYRGVVEQNNKYTATIVVNSIKTYILHSDDPIKCAKAYDKFIIDNNVPSKQLNFPEDYPNYNPNNIIKTLNTMINNDLIKINDNIIIDREDYDKIKNYKIHISNNYPIITIPRIGKTSKKIILSRFLLNVTESKIYIDHIDSNTLNNSKKNLRLSNSEKNSQNKQKRKNTASKFIGITKYKSTYNCRIKKNGKIIFSIFDKNEETAAKYRDIYIIKFLANDHYKLNFEWKDLDDIKIWENKLKLQLEKQKKNQLKIKTSKYIGISKHGNSYNCRIYNNKKKIFSIFDKNEEIVARYRDIYIILFLNENNYELNFKWNDDEKKLWKNKLTEYINDKK</sequence>
<protein>
    <submittedName>
        <fullName evidence="2">HNH endonuclease</fullName>
    </submittedName>
</protein>
<organism evidence="2">
    <name type="scientific">Klosneuvirus KNV1</name>
    <dbReference type="NCBI Taxonomy" id="1977640"/>
    <lineage>
        <taxon>Viruses</taxon>
        <taxon>Varidnaviria</taxon>
        <taxon>Bamfordvirae</taxon>
        <taxon>Nucleocytoviricota</taxon>
        <taxon>Megaviricetes</taxon>
        <taxon>Imitervirales</taxon>
        <taxon>Mimiviridae</taxon>
        <taxon>Klosneuvirinae</taxon>
        <taxon>Klosneuvirus</taxon>
    </lineage>
</organism>
<name>A0A1V0SK40_9VIRU</name>
<dbReference type="SUPFAM" id="SSF54060">
    <property type="entry name" value="His-Me finger endonucleases"/>
    <property type="match status" value="2"/>
</dbReference>
<evidence type="ECO:0000259" key="1">
    <source>
        <dbReference type="Pfam" id="PF13392"/>
    </source>
</evidence>
<evidence type="ECO:0000313" key="2">
    <source>
        <dbReference type="EMBL" id="ARF11978.1"/>
    </source>
</evidence>
<dbReference type="InterPro" id="IPR016177">
    <property type="entry name" value="DNA-bd_dom_sf"/>
</dbReference>
<gene>
    <name evidence="2" type="ORF">Klosneuvirus_3_113</name>
</gene>
<feature type="domain" description="HNH nuclease" evidence="1">
    <location>
        <begin position="54"/>
        <end position="83"/>
    </location>
</feature>
<reference evidence="2" key="1">
    <citation type="journal article" date="2017" name="Science">
        <title>Giant viruses with an expanded complement of translation system components.</title>
        <authorList>
            <person name="Schulz F."/>
            <person name="Yutin N."/>
            <person name="Ivanova N.N."/>
            <person name="Ortega D.R."/>
            <person name="Lee T.K."/>
            <person name="Vierheilig J."/>
            <person name="Daims H."/>
            <person name="Horn M."/>
            <person name="Wagner M."/>
            <person name="Jensen G.J."/>
            <person name="Kyrpides N.C."/>
            <person name="Koonin E.V."/>
            <person name="Woyke T."/>
        </authorList>
    </citation>
    <scope>NUCLEOTIDE SEQUENCE</scope>
    <source>
        <strain evidence="2">KNV1</strain>
    </source>
</reference>
<dbReference type="Gene3D" id="3.30.730.10">
    <property type="entry name" value="AP2/ERF domain"/>
    <property type="match status" value="1"/>
</dbReference>
<keyword evidence="2" id="KW-0378">Hydrolase</keyword>
<dbReference type="GO" id="GO:0004519">
    <property type="term" value="F:endonuclease activity"/>
    <property type="evidence" value="ECO:0007669"/>
    <property type="project" value="UniProtKB-KW"/>
</dbReference>
<dbReference type="SUPFAM" id="SSF54171">
    <property type="entry name" value="DNA-binding domain"/>
    <property type="match status" value="1"/>
</dbReference>
<accession>A0A1V0SK40</accession>
<dbReference type="InterPro" id="IPR003615">
    <property type="entry name" value="HNH_nuc"/>
</dbReference>
<keyword evidence="2" id="KW-0540">Nuclease</keyword>
<dbReference type="InterPro" id="IPR044925">
    <property type="entry name" value="His-Me_finger_sf"/>
</dbReference>
<proteinExistence type="predicted"/>